<dbReference type="WBParaSite" id="ACRNAN_scaffold1592.g29035.t1">
    <property type="protein sequence ID" value="ACRNAN_scaffold1592.g29035.t1"/>
    <property type="gene ID" value="ACRNAN_scaffold1592.g29035"/>
</dbReference>
<dbReference type="Proteomes" id="UP000887540">
    <property type="component" value="Unplaced"/>
</dbReference>
<accession>A0A914CYH3</accession>
<protein>
    <submittedName>
        <fullName evidence="2">Uncharacterized protein</fullName>
    </submittedName>
</protein>
<sequence length="384" mass="43801">MREREMMTNTYRDITNEADTNEVAISDGGGDPPLCPACPACETLDKIPDETSLRYIDYVYKDEVVKTIKQDSINNSAVKSAIVDVVFGAIQEHTNSDLTARNYEKLCEHVNKKLGDKYAFGWICFMIKGISHAKHSKNSLMFGLENQETLYVIADDGGSFLYSSGNTVALQFDNGDRIRINADYEVYELRSAITKNEFNNDKVTSAAIHSLHKALRRHTNATTLRNKFEICKDVAKDIDNAYPLLQITCSMGKSSLYYYGYYLGLSLDNGDSFRLVSANKVYYPMYSKWELRSKIKENLINNDMTDNVLSWLQYALSTKITHDNTVRDRHGICTYIHDRLKSYYSSNGNWNCLMGEFGGSYTYGSYYIQFDIDGEKLLIYNNNN</sequence>
<evidence type="ECO:0000313" key="1">
    <source>
        <dbReference type="Proteomes" id="UP000887540"/>
    </source>
</evidence>
<reference evidence="2" key="1">
    <citation type="submission" date="2022-11" db="UniProtKB">
        <authorList>
            <consortium name="WormBaseParasite"/>
        </authorList>
    </citation>
    <scope>IDENTIFICATION</scope>
</reference>
<name>A0A914CYH3_9BILA</name>
<keyword evidence="1" id="KW-1185">Reference proteome</keyword>
<dbReference type="AlphaFoldDB" id="A0A914CYH3"/>
<organism evidence="1 2">
    <name type="scientific">Acrobeloides nanus</name>
    <dbReference type="NCBI Taxonomy" id="290746"/>
    <lineage>
        <taxon>Eukaryota</taxon>
        <taxon>Metazoa</taxon>
        <taxon>Ecdysozoa</taxon>
        <taxon>Nematoda</taxon>
        <taxon>Chromadorea</taxon>
        <taxon>Rhabditida</taxon>
        <taxon>Tylenchina</taxon>
        <taxon>Cephalobomorpha</taxon>
        <taxon>Cephaloboidea</taxon>
        <taxon>Cephalobidae</taxon>
        <taxon>Acrobeloides</taxon>
    </lineage>
</organism>
<proteinExistence type="predicted"/>
<evidence type="ECO:0000313" key="2">
    <source>
        <dbReference type="WBParaSite" id="ACRNAN_scaffold1592.g29035.t1"/>
    </source>
</evidence>